<evidence type="ECO:0000313" key="7">
    <source>
        <dbReference type="EMBL" id="GLI55515.1"/>
    </source>
</evidence>
<dbReference type="PANTHER" id="PTHR43652">
    <property type="entry name" value="BASIC AMINO ACID ANTIPORTER YFCC-RELATED"/>
    <property type="match status" value="1"/>
</dbReference>
<keyword evidence="3 6" id="KW-0812">Transmembrane</keyword>
<feature type="transmembrane region" description="Helical" evidence="6">
    <location>
        <begin position="261"/>
        <end position="280"/>
    </location>
</feature>
<evidence type="ECO:0000256" key="4">
    <source>
        <dbReference type="ARBA" id="ARBA00022989"/>
    </source>
</evidence>
<evidence type="ECO:0000256" key="1">
    <source>
        <dbReference type="ARBA" id="ARBA00004651"/>
    </source>
</evidence>
<sequence length="501" mass="54123">MKAKKGFKMPSSVVIILSIISLFAILSWIVPSTEYIKATGEFVPGETKNLGLSDIVMSVVKGFRSRSDLIVFIIALGGFMGITMKTGMLEALIGSLLKKLQGKEIWLIPILMFIFAIGGTTFGLAEETIALAIVIIPVFVLAGFDSVTALMVLLYGPSIGFRASTTNPFGLGTAIDSVNKSLAPIIGKETFITLGDGMLYRVFAFVILYALFTGITIWYALRVKKDPSKSLTKELNEAIKEKAHQQFDLSQIPEFTLKRKITLGIFIGSFTLLVLGVVPWENFGITIFSNIHTWSQSNPVGIFFNGTTAALGHWWFNELTMLFIVSAIILGIVNGMKENEIISEFYAGAKDLFGVVMIIAVSAGVGIILTDSGMQYTILDKLISILKGTQGVVFVVLNYIFIIPLSLLIPSSSGLAGVIFPILGPTAHALNSSPDFVSLVVTSFSLAMGTIDSLSPTSSVVMGLLAIAAIPFEKWAKMALPLSIIGFFVSIGMITIFEFMI</sequence>
<dbReference type="EMBL" id="BSDY01000004">
    <property type="protein sequence ID" value="GLI55515.1"/>
    <property type="molecule type" value="Genomic_DNA"/>
</dbReference>
<dbReference type="PANTHER" id="PTHR43652:SF6">
    <property type="entry name" value="ARGININE REPRESSOR"/>
    <property type="match status" value="1"/>
</dbReference>
<dbReference type="InterPro" id="IPR018385">
    <property type="entry name" value="C4_dicarb_anaerob_car-like"/>
</dbReference>
<comment type="subcellular location">
    <subcellularLocation>
        <location evidence="1">Cell membrane</location>
        <topology evidence="1">Multi-pass membrane protein</topology>
    </subcellularLocation>
</comment>
<gene>
    <name evidence="7" type="ORF">PM10SUCC1_10290</name>
</gene>
<dbReference type="GO" id="GO:0005886">
    <property type="term" value="C:plasma membrane"/>
    <property type="evidence" value="ECO:0007669"/>
    <property type="project" value="UniProtKB-SubCell"/>
</dbReference>
<dbReference type="Pfam" id="PF03606">
    <property type="entry name" value="DcuC"/>
    <property type="match status" value="1"/>
</dbReference>
<evidence type="ECO:0000256" key="2">
    <source>
        <dbReference type="ARBA" id="ARBA00022475"/>
    </source>
</evidence>
<evidence type="ECO:0000256" key="5">
    <source>
        <dbReference type="ARBA" id="ARBA00023136"/>
    </source>
</evidence>
<feature type="transmembrane region" description="Helical" evidence="6">
    <location>
        <begin position="131"/>
        <end position="155"/>
    </location>
</feature>
<feature type="transmembrane region" description="Helical" evidence="6">
    <location>
        <begin position="444"/>
        <end position="467"/>
    </location>
</feature>
<keyword evidence="2" id="KW-1003">Cell membrane</keyword>
<protein>
    <submittedName>
        <fullName evidence="7">Arginine:ornithine antiporter</fullName>
    </submittedName>
</protein>
<dbReference type="RefSeq" id="WP_281834036.1">
    <property type="nucleotide sequence ID" value="NZ_BSDY01000004.1"/>
</dbReference>
<evidence type="ECO:0000313" key="8">
    <source>
        <dbReference type="Proteomes" id="UP001144471"/>
    </source>
</evidence>
<dbReference type="InterPro" id="IPR051679">
    <property type="entry name" value="DASS-Related_Transporters"/>
</dbReference>
<dbReference type="Proteomes" id="UP001144471">
    <property type="component" value="Unassembled WGS sequence"/>
</dbReference>
<keyword evidence="8" id="KW-1185">Reference proteome</keyword>
<feature type="transmembrane region" description="Helical" evidence="6">
    <location>
        <begin position="198"/>
        <end position="221"/>
    </location>
</feature>
<reference evidence="7" key="1">
    <citation type="submission" date="2022-12" db="EMBL/GenBank/DDBJ databases">
        <title>Reference genome sequencing for broad-spectrum identification of bacterial and archaeal isolates by mass spectrometry.</title>
        <authorList>
            <person name="Sekiguchi Y."/>
            <person name="Tourlousse D.M."/>
        </authorList>
    </citation>
    <scope>NUCLEOTIDE SEQUENCE</scope>
    <source>
        <strain evidence="7">10succ1</strain>
    </source>
</reference>
<name>A0A9W6GKA8_9FUSO</name>
<evidence type="ECO:0000256" key="6">
    <source>
        <dbReference type="SAM" id="Phobius"/>
    </source>
</evidence>
<evidence type="ECO:0000256" key="3">
    <source>
        <dbReference type="ARBA" id="ARBA00022692"/>
    </source>
</evidence>
<keyword evidence="4 6" id="KW-1133">Transmembrane helix</keyword>
<feature type="transmembrane region" description="Helical" evidence="6">
    <location>
        <begin position="479"/>
        <end position="500"/>
    </location>
</feature>
<organism evidence="7 8">
    <name type="scientific">Propionigenium maris DSM 9537</name>
    <dbReference type="NCBI Taxonomy" id="1123000"/>
    <lineage>
        <taxon>Bacteria</taxon>
        <taxon>Fusobacteriati</taxon>
        <taxon>Fusobacteriota</taxon>
        <taxon>Fusobacteriia</taxon>
        <taxon>Fusobacteriales</taxon>
        <taxon>Fusobacteriaceae</taxon>
        <taxon>Propionigenium</taxon>
    </lineage>
</organism>
<comment type="caution">
    <text evidence="7">The sequence shown here is derived from an EMBL/GenBank/DDBJ whole genome shotgun (WGS) entry which is preliminary data.</text>
</comment>
<feature type="transmembrane region" description="Helical" evidence="6">
    <location>
        <begin position="352"/>
        <end position="370"/>
    </location>
</feature>
<feature type="transmembrane region" description="Helical" evidence="6">
    <location>
        <begin position="391"/>
        <end position="424"/>
    </location>
</feature>
<feature type="transmembrane region" description="Helical" evidence="6">
    <location>
        <begin position="105"/>
        <end position="125"/>
    </location>
</feature>
<keyword evidence="5 6" id="KW-0472">Membrane</keyword>
<feature type="transmembrane region" description="Helical" evidence="6">
    <location>
        <begin position="314"/>
        <end position="332"/>
    </location>
</feature>
<feature type="transmembrane region" description="Helical" evidence="6">
    <location>
        <begin position="69"/>
        <end position="93"/>
    </location>
</feature>
<dbReference type="AlphaFoldDB" id="A0A9W6GKA8"/>
<accession>A0A9W6GKA8</accession>
<feature type="transmembrane region" description="Helical" evidence="6">
    <location>
        <begin position="12"/>
        <end position="30"/>
    </location>
</feature>
<proteinExistence type="predicted"/>